<evidence type="ECO:0000313" key="1">
    <source>
        <dbReference type="EMBL" id="TFK61708.1"/>
    </source>
</evidence>
<evidence type="ECO:0000313" key="2">
    <source>
        <dbReference type="Proteomes" id="UP000308600"/>
    </source>
</evidence>
<sequence length="465" mass="51618">MFKPLLSVALFCAAVSGARAASFPEKIYGVNLGSWLLIEPWMLPQEWVRMGGENCDDCSKCIGSEFAFAKAYPDTVDSIIGEHWKSWFTLDDIHTLKAAGINTVRIPLGYWIVEDLVDRKTEYYARGGLNQLRRGLKQLKDVGIVAVLDHHALPGVQATQQQFAGRCTTDLQFYTPHNYHRALVWTAVMTALSHIDPVFGNVAAIQAVNEPLMDASKTPGYGDFQKNFVQVVRAVELSLGIVAPGLQLGATASFANGNVTASLNAVAQRQDIFNEEVCSAVDDAIPIFFRIALELGLPLGLINPDQRTPLTTNFMDINWQWGSPSNPADAAIGPQNYDNHLYYSFGGVADPNEKAYLTHLCNLDRIQSDAALGNSPLYFGEWSLATNFDASDEFLIKWADAQKLQYSRDAGWIFWNFKIEVSDDPNGTARQWSYLEGLKRGYFTQDPSAYYDPHVCDAYKVSASR</sequence>
<proteinExistence type="predicted"/>
<keyword evidence="1" id="KW-0378">Hydrolase</keyword>
<name>A0ACD3A7N7_9AGAR</name>
<protein>
    <submittedName>
        <fullName evidence="1">Glycoside hydrolase family 5 protein</fullName>
    </submittedName>
</protein>
<dbReference type="EMBL" id="ML208635">
    <property type="protein sequence ID" value="TFK61708.1"/>
    <property type="molecule type" value="Genomic_DNA"/>
</dbReference>
<reference evidence="1 2" key="1">
    <citation type="journal article" date="2019" name="Nat. Ecol. Evol.">
        <title>Megaphylogeny resolves global patterns of mushroom evolution.</title>
        <authorList>
            <person name="Varga T."/>
            <person name="Krizsan K."/>
            <person name="Foldi C."/>
            <person name="Dima B."/>
            <person name="Sanchez-Garcia M."/>
            <person name="Sanchez-Ramirez S."/>
            <person name="Szollosi G.J."/>
            <person name="Szarkandi J.G."/>
            <person name="Papp V."/>
            <person name="Albert L."/>
            <person name="Andreopoulos W."/>
            <person name="Angelini C."/>
            <person name="Antonin V."/>
            <person name="Barry K.W."/>
            <person name="Bougher N.L."/>
            <person name="Buchanan P."/>
            <person name="Buyck B."/>
            <person name="Bense V."/>
            <person name="Catcheside P."/>
            <person name="Chovatia M."/>
            <person name="Cooper J."/>
            <person name="Damon W."/>
            <person name="Desjardin D."/>
            <person name="Finy P."/>
            <person name="Geml J."/>
            <person name="Haridas S."/>
            <person name="Hughes K."/>
            <person name="Justo A."/>
            <person name="Karasinski D."/>
            <person name="Kautmanova I."/>
            <person name="Kiss B."/>
            <person name="Kocsube S."/>
            <person name="Kotiranta H."/>
            <person name="LaButti K.M."/>
            <person name="Lechner B.E."/>
            <person name="Liimatainen K."/>
            <person name="Lipzen A."/>
            <person name="Lukacs Z."/>
            <person name="Mihaltcheva S."/>
            <person name="Morgado L.N."/>
            <person name="Niskanen T."/>
            <person name="Noordeloos M.E."/>
            <person name="Ohm R.A."/>
            <person name="Ortiz-Santana B."/>
            <person name="Ovrebo C."/>
            <person name="Racz N."/>
            <person name="Riley R."/>
            <person name="Savchenko A."/>
            <person name="Shiryaev A."/>
            <person name="Soop K."/>
            <person name="Spirin V."/>
            <person name="Szebenyi C."/>
            <person name="Tomsovsky M."/>
            <person name="Tulloss R.E."/>
            <person name="Uehling J."/>
            <person name="Grigoriev I.V."/>
            <person name="Vagvolgyi C."/>
            <person name="Papp T."/>
            <person name="Martin F.M."/>
            <person name="Miettinen O."/>
            <person name="Hibbett D.S."/>
            <person name="Nagy L.G."/>
        </authorList>
    </citation>
    <scope>NUCLEOTIDE SEQUENCE [LARGE SCALE GENOMIC DNA]</scope>
    <source>
        <strain evidence="1 2">NL-1719</strain>
    </source>
</reference>
<gene>
    <name evidence="1" type="ORF">BDN72DRAFT_430853</name>
</gene>
<organism evidence="1 2">
    <name type="scientific">Pluteus cervinus</name>
    <dbReference type="NCBI Taxonomy" id="181527"/>
    <lineage>
        <taxon>Eukaryota</taxon>
        <taxon>Fungi</taxon>
        <taxon>Dikarya</taxon>
        <taxon>Basidiomycota</taxon>
        <taxon>Agaricomycotina</taxon>
        <taxon>Agaricomycetes</taxon>
        <taxon>Agaricomycetidae</taxon>
        <taxon>Agaricales</taxon>
        <taxon>Pluteineae</taxon>
        <taxon>Pluteaceae</taxon>
        <taxon>Pluteus</taxon>
    </lineage>
</organism>
<dbReference type="Proteomes" id="UP000308600">
    <property type="component" value="Unassembled WGS sequence"/>
</dbReference>
<accession>A0ACD3A7N7</accession>
<keyword evidence="2" id="KW-1185">Reference proteome</keyword>